<feature type="region of interest" description="Disordered" evidence="1">
    <location>
        <begin position="51"/>
        <end position="70"/>
    </location>
</feature>
<feature type="region of interest" description="Disordered" evidence="1">
    <location>
        <begin position="1028"/>
        <end position="1047"/>
    </location>
</feature>
<dbReference type="EMBL" id="CADIKH010000164">
    <property type="protein sequence ID" value="CAB3774759.1"/>
    <property type="molecule type" value="Genomic_DNA"/>
</dbReference>
<evidence type="ECO:0000256" key="1">
    <source>
        <dbReference type="SAM" id="MobiDB-lite"/>
    </source>
</evidence>
<evidence type="ECO:0000313" key="3">
    <source>
        <dbReference type="Proteomes" id="UP000494363"/>
    </source>
</evidence>
<accession>A0A6J5F7I6</accession>
<organism evidence="2 3">
    <name type="scientific">Paraburkholderia humisilvae</name>
    <dbReference type="NCBI Taxonomy" id="627669"/>
    <lineage>
        <taxon>Bacteria</taxon>
        <taxon>Pseudomonadati</taxon>
        <taxon>Pseudomonadota</taxon>
        <taxon>Betaproteobacteria</taxon>
        <taxon>Burkholderiales</taxon>
        <taxon>Burkholderiaceae</taxon>
        <taxon>Paraburkholderia</taxon>
    </lineage>
</organism>
<gene>
    <name evidence="2" type="ORF">LMG29542_08137</name>
</gene>
<dbReference type="Proteomes" id="UP000494363">
    <property type="component" value="Unassembled WGS sequence"/>
</dbReference>
<sequence length="1047" mass="112541">MSIETNRIIVDHSASQPELQLPEQHSHVPVTGTQSAKNPVLSGLVARSHEAATPVSAEHATHNEQAGINPFRPFGSDGNLNMIFVRALLKTARDGLIELGGAKNKGIEASDPVYLARRLIDEKRTSISADGVNATELYEFLKKIAAIAGESESTPIQQFGDAMLETSRAIYFRSKLKDYDKEGIEEFGKVETVLDNCGASISNTKSATVSAGVRFLAGADLGLPVKLGASAATANVGVSAAASKTHTVQKGLDGTGSYSTLAEEGVSGVVHAELGAMEVGLTTGKAGTRLGSFALAEGTVEAGAKGIHYATTGAEQVSDAILNEVMNRREGAGSLENRVNRPTRGFAARVADWTHKGVSAFTSGTTSCHPELNRQKLLKGLHPLVVGDSSVLRGAPQFAQLQCLLDLAFGNDSGFNLPESFRPMVATGKGIGAGGVLSAKGAIVKAGSGPVLNVSAAKVEGKGEWTGRRDNVQLWLAPHEALRKACADNAQMEQSMLEQMKSGDPSLTAYLTSVKAGSVNRLGKDLELLEENANALFSMRSKMMSNGSSPNTRIEAEKVFGKRLTALVQNFKIDPSAIKGAWNSEALESLVARCWNHVSLGLAQARMELDGASRARLETLHERIMRPEILMPTERLYQAASIQLIATPREQEKRLALDLTFPTSRLGPEEHELFKRSLGRLSGTVSYKSTSGRGLFSENGDAVSMTVSGFHHPGLSRLDDVALKISERLVSHLQPEDDEEQESSGERSKLIASLSTMLAKGLTPAPGTKYNGSSDTTSQFEIVFRRSDKDDSWRLSHLQSAEVDSRRGKHALSGGLALGVGVYASVGGAHNTDSKVVKATILGSSPSMHISQRPLLGETFLNEHGEFNEDKSVLGKLRFSDVGAMLFSNNAVLENLELMYRVKSDIRANTDVFGKLARLRSSEKMYQEYRASGMNVKDLRRNLDIALKKSGSVDTQERVKFFTTDDVGRALLKEYVNGINRFADMNAHASVHNGSEDPHGYKIFRMTSDGGKHEMNAIDQALVRGSPLRRRQASGNQTPTSFVFAGA</sequence>
<keyword evidence="3" id="KW-1185">Reference proteome</keyword>
<reference evidence="2 3" key="1">
    <citation type="submission" date="2020-04" db="EMBL/GenBank/DDBJ databases">
        <authorList>
            <person name="De Canck E."/>
        </authorList>
    </citation>
    <scope>NUCLEOTIDE SEQUENCE [LARGE SCALE GENOMIC DNA]</scope>
    <source>
        <strain evidence="2 3">LMG 29542</strain>
    </source>
</reference>
<feature type="region of interest" description="Disordered" evidence="1">
    <location>
        <begin position="1"/>
        <end position="36"/>
    </location>
</feature>
<dbReference type="AlphaFoldDB" id="A0A6J5F7I6"/>
<proteinExistence type="predicted"/>
<protein>
    <submittedName>
        <fullName evidence="2">Uncharacterized protein</fullName>
    </submittedName>
</protein>
<dbReference type="RefSeq" id="WP_175233242.1">
    <property type="nucleotide sequence ID" value="NZ_CADIKH010000164.1"/>
</dbReference>
<name>A0A6J5F7I6_9BURK</name>
<evidence type="ECO:0000313" key="2">
    <source>
        <dbReference type="EMBL" id="CAB3774759.1"/>
    </source>
</evidence>